<dbReference type="EMBL" id="KL596876">
    <property type="protein sequence ID" value="KER22851.1"/>
    <property type="molecule type" value="Genomic_DNA"/>
</dbReference>
<organism evidence="1 2">
    <name type="scientific">Opisthorchis viverrini</name>
    <name type="common">Southeast Asian liver fluke</name>
    <dbReference type="NCBI Taxonomy" id="6198"/>
    <lineage>
        <taxon>Eukaryota</taxon>
        <taxon>Metazoa</taxon>
        <taxon>Spiralia</taxon>
        <taxon>Lophotrochozoa</taxon>
        <taxon>Platyhelminthes</taxon>
        <taxon>Trematoda</taxon>
        <taxon>Digenea</taxon>
        <taxon>Opisthorchiida</taxon>
        <taxon>Opisthorchiata</taxon>
        <taxon>Opisthorchiidae</taxon>
        <taxon>Opisthorchis</taxon>
    </lineage>
</organism>
<proteinExistence type="predicted"/>
<reference evidence="1 2" key="1">
    <citation type="submission" date="2013-11" db="EMBL/GenBank/DDBJ databases">
        <title>Opisthorchis viverrini - life in the bile duct.</title>
        <authorList>
            <person name="Young N.D."/>
            <person name="Nagarajan N."/>
            <person name="Lin S.J."/>
            <person name="Korhonen P.K."/>
            <person name="Jex A.R."/>
            <person name="Hall R.S."/>
            <person name="Safavi-Hemami H."/>
            <person name="Kaewkong W."/>
            <person name="Bertrand D."/>
            <person name="Gao S."/>
            <person name="Seet Q."/>
            <person name="Wongkham S."/>
            <person name="Teh B.T."/>
            <person name="Wongkham C."/>
            <person name="Intapan P.M."/>
            <person name="Maleewong W."/>
            <person name="Yang X."/>
            <person name="Hu M."/>
            <person name="Wang Z."/>
            <person name="Hofmann A."/>
            <person name="Sternberg P.W."/>
            <person name="Tan P."/>
            <person name="Wang J."/>
            <person name="Gasser R.B."/>
        </authorList>
    </citation>
    <scope>NUCLEOTIDE SEQUENCE [LARGE SCALE GENOMIC DNA]</scope>
</reference>
<evidence type="ECO:0000313" key="2">
    <source>
        <dbReference type="Proteomes" id="UP000054324"/>
    </source>
</evidence>
<keyword evidence="2" id="KW-1185">Reference proteome</keyword>
<sequence length="91" mass="9903">MVVPRDLAGYPCALEHMPIVLGIGSCLLVCPFVRACTGSLTNAGLRRPDRRHLHYATSSSRHSRALASPTVPQPYGCVSVRNAVYLGRKQQ</sequence>
<dbReference type="RefSeq" id="XP_009173388.1">
    <property type="nucleotide sequence ID" value="XM_009175124.1"/>
</dbReference>
<dbReference type="AlphaFoldDB" id="A0A074Z6N6"/>
<name>A0A074Z6N6_OPIVI</name>
<protein>
    <submittedName>
        <fullName evidence="1">Uncharacterized protein</fullName>
    </submittedName>
</protein>
<evidence type="ECO:0000313" key="1">
    <source>
        <dbReference type="EMBL" id="KER22851.1"/>
    </source>
</evidence>
<dbReference type="PROSITE" id="PS51257">
    <property type="entry name" value="PROKAR_LIPOPROTEIN"/>
    <property type="match status" value="1"/>
</dbReference>
<dbReference type="KEGG" id="ovi:T265_09127"/>
<dbReference type="CTD" id="20323306"/>
<accession>A0A074Z6N6</accession>
<dbReference type="Proteomes" id="UP000054324">
    <property type="component" value="Unassembled WGS sequence"/>
</dbReference>
<dbReference type="GeneID" id="20323306"/>
<gene>
    <name evidence="1" type="ORF">T265_09127</name>
</gene>